<dbReference type="InterPro" id="IPR036641">
    <property type="entry name" value="HPT_dom_sf"/>
</dbReference>
<dbReference type="GO" id="GO:0000160">
    <property type="term" value="P:phosphorelay signal transduction system"/>
    <property type="evidence" value="ECO:0007669"/>
    <property type="project" value="InterPro"/>
</dbReference>
<protein>
    <recommendedName>
        <fullName evidence="1">HPt domain-containing protein</fullName>
    </recommendedName>
</protein>
<organism evidence="2 3">
    <name type="scientific">Cloacibacillus porcorum</name>
    <dbReference type="NCBI Taxonomy" id="1197717"/>
    <lineage>
        <taxon>Bacteria</taxon>
        <taxon>Thermotogati</taxon>
        <taxon>Synergistota</taxon>
        <taxon>Synergistia</taxon>
        <taxon>Synergistales</taxon>
        <taxon>Synergistaceae</taxon>
        <taxon>Cloacibacillus</taxon>
    </lineage>
</organism>
<evidence type="ECO:0000259" key="1">
    <source>
        <dbReference type="Pfam" id="PF01627"/>
    </source>
</evidence>
<dbReference type="AlphaFoldDB" id="A0A1B2I9J8"/>
<reference evidence="2" key="1">
    <citation type="submission" date="2016-08" db="EMBL/GenBank/DDBJ databases">
        <title>Complete genome of Cloacibacillus porcorum.</title>
        <authorList>
            <person name="Looft T."/>
            <person name="Bayles D.O."/>
            <person name="Alt D.P."/>
        </authorList>
    </citation>
    <scope>NUCLEOTIDE SEQUENCE [LARGE SCALE GENOMIC DNA]</scope>
    <source>
        <strain evidence="2">CL-84</strain>
    </source>
</reference>
<evidence type="ECO:0000313" key="3">
    <source>
        <dbReference type="Proteomes" id="UP000093044"/>
    </source>
</evidence>
<dbReference type="Gene3D" id="1.20.120.160">
    <property type="entry name" value="HPT domain"/>
    <property type="match status" value="1"/>
</dbReference>
<sequence>MNHLNKELLVSAGIDYDGGVRRFMGNAPLFEKMLCKFLTDQSFSEARKSFESCEWQSFMRNVHTLKGLSGNLSINVIYHTASQIVSLLRADDIEGAKALFPSLEEEYGAVSKAIGLAAEADRR</sequence>
<proteinExistence type="predicted"/>
<dbReference type="KEGG" id="cpor:BED41_07395"/>
<dbReference type="Proteomes" id="UP000093044">
    <property type="component" value="Chromosome"/>
</dbReference>
<gene>
    <name evidence="2" type="ORF">BED41_07395</name>
</gene>
<dbReference type="STRING" id="1197717.BED41_07395"/>
<dbReference type="SUPFAM" id="SSF47226">
    <property type="entry name" value="Histidine-containing phosphotransfer domain, HPT domain"/>
    <property type="match status" value="1"/>
</dbReference>
<evidence type="ECO:0000313" key="2">
    <source>
        <dbReference type="EMBL" id="ANZ46617.1"/>
    </source>
</evidence>
<keyword evidence="3" id="KW-1185">Reference proteome</keyword>
<dbReference type="EMBL" id="CP016757">
    <property type="protein sequence ID" value="ANZ46617.1"/>
    <property type="molecule type" value="Genomic_DNA"/>
</dbReference>
<feature type="domain" description="HPt" evidence="1">
    <location>
        <begin position="45"/>
        <end position="111"/>
    </location>
</feature>
<dbReference type="InterPro" id="IPR008207">
    <property type="entry name" value="Sig_transdc_His_kin_Hpt_dom"/>
</dbReference>
<name>A0A1B2I9J8_9BACT</name>
<accession>A0A1B2I9J8</accession>
<dbReference type="Pfam" id="PF01627">
    <property type="entry name" value="Hpt"/>
    <property type="match status" value="1"/>
</dbReference>